<gene>
    <name evidence="1" type="ORF">KSB_77560</name>
</gene>
<organism evidence="1 2">
    <name type="scientific">Ktedonobacter robiniae</name>
    <dbReference type="NCBI Taxonomy" id="2778365"/>
    <lineage>
        <taxon>Bacteria</taxon>
        <taxon>Bacillati</taxon>
        <taxon>Chloroflexota</taxon>
        <taxon>Ktedonobacteria</taxon>
        <taxon>Ktedonobacterales</taxon>
        <taxon>Ktedonobacteraceae</taxon>
        <taxon>Ktedonobacter</taxon>
    </lineage>
</organism>
<proteinExistence type="predicted"/>
<protein>
    <submittedName>
        <fullName evidence="1">Uncharacterized protein</fullName>
    </submittedName>
</protein>
<evidence type="ECO:0000313" key="2">
    <source>
        <dbReference type="Proteomes" id="UP000654345"/>
    </source>
</evidence>
<evidence type="ECO:0000313" key="1">
    <source>
        <dbReference type="EMBL" id="GHO59281.1"/>
    </source>
</evidence>
<dbReference type="RefSeq" id="WP_201375480.1">
    <property type="nucleotide sequence ID" value="NZ_BNJG01000003.1"/>
</dbReference>
<comment type="caution">
    <text evidence="1">The sequence shown here is derived from an EMBL/GenBank/DDBJ whole genome shotgun (WGS) entry which is preliminary data.</text>
</comment>
<dbReference type="Proteomes" id="UP000654345">
    <property type="component" value="Unassembled WGS sequence"/>
</dbReference>
<name>A0ABQ3V2U8_9CHLR</name>
<dbReference type="EMBL" id="BNJG01000003">
    <property type="protein sequence ID" value="GHO59281.1"/>
    <property type="molecule type" value="Genomic_DNA"/>
</dbReference>
<reference evidence="1 2" key="1">
    <citation type="journal article" date="2021" name="Int. J. Syst. Evol. Microbiol.">
        <title>Reticulibacter mediterranei gen. nov., sp. nov., within the new family Reticulibacteraceae fam. nov., and Ktedonospora formicarum gen. nov., sp. nov., Ktedonobacter robiniae sp. nov., Dictyobacter formicarum sp. nov. and Dictyobacter arantiisoli sp. nov., belonging to the class Ktedonobacteria.</title>
        <authorList>
            <person name="Yabe S."/>
            <person name="Zheng Y."/>
            <person name="Wang C.M."/>
            <person name="Sakai Y."/>
            <person name="Abe K."/>
            <person name="Yokota A."/>
            <person name="Donadio S."/>
            <person name="Cavaletti L."/>
            <person name="Monciardini P."/>
        </authorList>
    </citation>
    <scope>NUCLEOTIDE SEQUENCE [LARGE SCALE GENOMIC DNA]</scope>
    <source>
        <strain evidence="1 2">SOSP1-30</strain>
    </source>
</reference>
<sequence>MAKNRLQEHDNNLPPVEYEVLLKGILAVLKSWMPPFLTTASTLSLPIDKIAQEVVSNLQRTNFTDVRPFVPSRQLTHVAAHFLDGEAFNEFRLLIEQIRDQLVHHLTSTLTSAYPGKTLETYVQELLNSPADLSGETFSDQTFSALTYSFDKTIKLKKRRLHLQARHKPGQSGTRFLGHKLTITVRDMKLFEQQLINALCNQLEVADQPPSTLEIERIRTVLHQRLQDEGSELGILKRILQKEAFGRLQKEAKIRYLEYIARAMGKSKSFNGDRTLLLLKNLAQRLRFLEDFLRQDKPDSYYQVSYSGCGANYCTLFSRAEVYDLLPIFSDIEGTLGTTFNKDKGEQEFILGVKLKLNGRFRTYTSVFHYYLTLLDPASEEHKERKKGSNFHRQAFLEKVLKLALLYYFVFKNMDDPTYNPAQDVEQELLVDLRRTDDQADFRKQQRLNWLVRGLKAEQHFSNLDLLRNDLKEFVKNASSEFELWPKTCYLSVSADIIDPDEERMRNEKKFFRSEAFLERGMNVLKYVTIEGASAAGNSLCSLPVSIGFEPMYYYNTPQEAEQQFSMAYNTRFFAFLPIVYIPNAGPGFTLCQSTYKSYKHLEIPYAPSLPYANTPTAVFVYHFTYLLLNYLCLKLLSTIAQEHIAPKRRLFVPLLRIHQAAKATEKEEKHGEEEFLRAHSKALAHILSEQDVLANAQGLHIGVLQHLSQKNDQKKVKESQHKLKNALSSLYSILPKVFTLDTQPELDNLAVIVVSSRKCDAHRDSKLHLSNIYGEVIGIRRYQESNRVQIVPLNTFSANEDSDNLYRLPTVLQDQAKKCYLRGYKHILYVAQAPYSSSLHLSSAETAEEQFFMSGSIIQSLKHGQSDLHIYPVYCDKFYVVKNMGTIIESLYVDDTRELRSLVNDPNRSSIVFFNLLNGLIVGKDQTQRFYNGVVSYATLINVYDDPIYDQDIRNNLLDGTQPGSLKKSLLDFLTLLHFARYEREANTISFKLDPYENIIGSDSVGTLSLIDHMEANVRFNMLAFLTEVRSVMNRYYTGYVSTLFSDDQETPEQDGSSEG</sequence>
<keyword evidence="2" id="KW-1185">Reference proteome</keyword>
<accession>A0ABQ3V2U8</accession>